<dbReference type="EMBL" id="CM045758">
    <property type="protein sequence ID" value="KAI8030058.1"/>
    <property type="molecule type" value="Genomic_DNA"/>
</dbReference>
<sequence>MISLTNLGLGYNHLECALPKSFANLSRLQSLHLAGNNLTEELHQFLQKLSAAEDSLQVLYVFDNRLSGPLPDFTRFSSLIELSVGSNQLSGSIPETFGQLSSLVSLQLYGNQITGSVPDLSMFPSLTDLGLGDNQLNGTIHRNIGQLSKLEHFDVSFNSLKVVLSETHFSNMSSLKFLLFSSNTLLTFNFCSDWVPPFQLDVIRLSSCKLGPHFPKWLQTQVNFSHLDISSAEISDVVPSWFWDLSPGLIYLNLSNNLIKGLLPDLSLKYHGYLSIDLSLNHFMGPMPLAPPNVTLLDLSKNKLSGSLSFLCAITGMELTYLDLSNNSLSGELPSCWVHLTSLSIVNLAYNNFYAKIPRSMGSLGEIDTLNLRNNNFSGGVPSSLKRCTKLRMFDLGENKLTGKIPAWIGTHLTSLIVLSLRFNEFNGSIPRHICHLNQIQVLDFSNNRLSGHIPHCFHNFTALVESKSSSATISFYYMKFYGSYAQSGTYIENALVLWKGKESEYGNTLGLLKCIDLSSNELVGKIPKQVGSLAGLVSLDLSRNNLTGNIIQEVGWMKMLESLDLSANELSGLIPAGLADLNFLSVLNLSNNRLSGKIPISTQLQSFDPSVYSGNPELCGLPLPNKCPGEEIVVEPLVIVQEDDDNFITTGFYISMGLGFTLGFWTVFGTMIFNKPSRHAYFKFLNCIKNWFYVTTALRMARLQRRLQR</sequence>
<comment type="caution">
    <text evidence="1">The sequence shown here is derived from an EMBL/GenBank/DDBJ whole genome shotgun (WGS) entry which is preliminary data.</text>
</comment>
<evidence type="ECO:0000313" key="1">
    <source>
        <dbReference type="EMBL" id="KAI8030058.1"/>
    </source>
</evidence>
<accession>A0ACC0IY20</accession>
<evidence type="ECO:0000313" key="2">
    <source>
        <dbReference type="Proteomes" id="UP001060215"/>
    </source>
</evidence>
<reference evidence="1 2" key="1">
    <citation type="journal article" date="2022" name="Plant J.">
        <title>Chromosome-level genome of Camellia lanceoleosa provides a valuable resource for understanding genome evolution and self-incompatibility.</title>
        <authorList>
            <person name="Gong W."/>
            <person name="Xiao S."/>
            <person name="Wang L."/>
            <person name="Liao Z."/>
            <person name="Chang Y."/>
            <person name="Mo W."/>
            <person name="Hu G."/>
            <person name="Li W."/>
            <person name="Zhao G."/>
            <person name="Zhu H."/>
            <person name="Hu X."/>
            <person name="Ji K."/>
            <person name="Xiang X."/>
            <person name="Song Q."/>
            <person name="Yuan D."/>
            <person name="Jin S."/>
            <person name="Zhang L."/>
        </authorList>
    </citation>
    <scope>NUCLEOTIDE SEQUENCE [LARGE SCALE GENOMIC DNA]</scope>
    <source>
        <strain evidence="1">SQ_2022a</strain>
    </source>
</reference>
<name>A0ACC0IY20_9ERIC</name>
<gene>
    <name evidence="1" type="ORF">LOK49_LG01G00236</name>
</gene>
<dbReference type="Proteomes" id="UP001060215">
    <property type="component" value="Chromosome 1"/>
</dbReference>
<organism evidence="1 2">
    <name type="scientific">Camellia lanceoleosa</name>
    <dbReference type="NCBI Taxonomy" id="1840588"/>
    <lineage>
        <taxon>Eukaryota</taxon>
        <taxon>Viridiplantae</taxon>
        <taxon>Streptophyta</taxon>
        <taxon>Embryophyta</taxon>
        <taxon>Tracheophyta</taxon>
        <taxon>Spermatophyta</taxon>
        <taxon>Magnoliopsida</taxon>
        <taxon>eudicotyledons</taxon>
        <taxon>Gunneridae</taxon>
        <taxon>Pentapetalae</taxon>
        <taxon>asterids</taxon>
        <taxon>Ericales</taxon>
        <taxon>Theaceae</taxon>
        <taxon>Camellia</taxon>
    </lineage>
</organism>
<protein>
    <submittedName>
        <fullName evidence="1">Receptor-like protein EIX2</fullName>
    </submittedName>
</protein>
<keyword evidence="2" id="KW-1185">Reference proteome</keyword>
<proteinExistence type="predicted"/>